<sequence>MERPEEREEKDEEEEEAIGSDGPQLVTKKNTRKSPLHMQLATLAGRIRRDCLLFSLKSVSGRWRDASVRLQKGMGVNVMSCGDHGPVQSLFMMRHEEVKRRRRHAMMPTRHEWETRRREGEGEGEEMGREPILRPALTRQNQWSGTLLRDLRGIGRSLGKIFEYVSLALQMRWNKSACAEGLQVTATLSSEGVGQ</sequence>
<name>A0A2A6BVD6_PRIPA</name>
<evidence type="ECO:0000256" key="1">
    <source>
        <dbReference type="SAM" id="MobiDB-lite"/>
    </source>
</evidence>
<protein>
    <submittedName>
        <fullName evidence="2">Uncharacterized protein</fullName>
    </submittedName>
</protein>
<gene>
    <name evidence="2" type="primary">WBGene00284500</name>
</gene>
<dbReference type="AlphaFoldDB" id="A0A2A6BVD6"/>
<accession>A0A8R1Z204</accession>
<proteinExistence type="predicted"/>
<dbReference type="EnsemblMetazoa" id="PPA46131.1">
    <property type="protein sequence ID" value="PPA46131.1"/>
    <property type="gene ID" value="WBGene00284500"/>
</dbReference>
<feature type="region of interest" description="Disordered" evidence="1">
    <location>
        <begin position="1"/>
        <end position="33"/>
    </location>
</feature>
<reference evidence="3" key="1">
    <citation type="journal article" date="2008" name="Nat. Genet.">
        <title>The Pristionchus pacificus genome provides a unique perspective on nematode lifestyle and parasitism.</title>
        <authorList>
            <person name="Dieterich C."/>
            <person name="Clifton S.W."/>
            <person name="Schuster L.N."/>
            <person name="Chinwalla A."/>
            <person name="Delehaunty K."/>
            <person name="Dinkelacker I."/>
            <person name="Fulton L."/>
            <person name="Fulton R."/>
            <person name="Godfrey J."/>
            <person name="Minx P."/>
            <person name="Mitreva M."/>
            <person name="Roeseler W."/>
            <person name="Tian H."/>
            <person name="Witte H."/>
            <person name="Yang S.P."/>
            <person name="Wilson R.K."/>
            <person name="Sommer R.J."/>
        </authorList>
    </citation>
    <scope>NUCLEOTIDE SEQUENCE [LARGE SCALE GENOMIC DNA]</scope>
    <source>
        <strain evidence="3">PS312</strain>
    </source>
</reference>
<evidence type="ECO:0000313" key="2">
    <source>
        <dbReference type="EnsemblMetazoa" id="PPA46131.1"/>
    </source>
</evidence>
<reference evidence="2" key="2">
    <citation type="submission" date="2022-06" db="UniProtKB">
        <authorList>
            <consortium name="EnsemblMetazoa"/>
        </authorList>
    </citation>
    <scope>IDENTIFICATION</scope>
    <source>
        <strain evidence="2">PS312</strain>
    </source>
</reference>
<evidence type="ECO:0000313" key="3">
    <source>
        <dbReference type="Proteomes" id="UP000005239"/>
    </source>
</evidence>
<dbReference type="Proteomes" id="UP000005239">
    <property type="component" value="Unassembled WGS sequence"/>
</dbReference>
<organism evidence="2 3">
    <name type="scientific">Pristionchus pacificus</name>
    <name type="common">Parasitic nematode worm</name>
    <dbReference type="NCBI Taxonomy" id="54126"/>
    <lineage>
        <taxon>Eukaryota</taxon>
        <taxon>Metazoa</taxon>
        <taxon>Ecdysozoa</taxon>
        <taxon>Nematoda</taxon>
        <taxon>Chromadorea</taxon>
        <taxon>Rhabditida</taxon>
        <taxon>Rhabditina</taxon>
        <taxon>Diplogasteromorpha</taxon>
        <taxon>Diplogasteroidea</taxon>
        <taxon>Neodiplogasteridae</taxon>
        <taxon>Pristionchus</taxon>
    </lineage>
</organism>
<keyword evidence="3" id="KW-1185">Reference proteome</keyword>
<accession>A0A2A6BVD6</accession>
<feature type="compositionally biased region" description="Acidic residues" evidence="1">
    <location>
        <begin position="8"/>
        <end position="18"/>
    </location>
</feature>